<reference evidence="1 2" key="1">
    <citation type="journal article" date="2023" name="Microbiol. Spectr.">
        <title>Symbiosis of Carpenter Bees with Uncharacterized Lactic Acid Bacteria Showing NAD Auxotrophy.</title>
        <authorList>
            <person name="Kawasaki S."/>
            <person name="Ozawa K."/>
            <person name="Mori T."/>
            <person name="Yamamoto A."/>
            <person name="Ito M."/>
            <person name="Ohkuma M."/>
            <person name="Sakamoto M."/>
            <person name="Matsutani M."/>
        </authorList>
    </citation>
    <scope>NUCLEOTIDE SEQUENCE [LARGE SCALE GENOMIC DNA]</scope>
    <source>
        <strain evidence="1 2">KimC2</strain>
    </source>
</reference>
<sequence length="83" mass="9654">MLEEINISKLKLDDQIICRGEAKKIGAREALQLKLREGIKPPKIKTAKTKMKDGELADQIKKFTGLKEHKFKPINYKIKYFPR</sequence>
<dbReference type="EMBL" id="AP026801">
    <property type="protein sequence ID" value="BDR55938.1"/>
    <property type="molecule type" value="Genomic_DNA"/>
</dbReference>
<gene>
    <name evidence="1" type="ORF">KIMC2_05000</name>
</gene>
<name>A0AAU9DQR2_9LACO</name>
<organism evidence="1 2">
    <name type="scientific">Xylocopilactobacillus apis</name>
    <dbReference type="NCBI Taxonomy" id="2932183"/>
    <lineage>
        <taxon>Bacteria</taxon>
        <taxon>Bacillati</taxon>
        <taxon>Bacillota</taxon>
        <taxon>Bacilli</taxon>
        <taxon>Lactobacillales</taxon>
        <taxon>Lactobacillaceae</taxon>
        <taxon>Xylocopilactobacillus</taxon>
    </lineage>
</organism>
<proteinExistence type="predicted"/>
<keyword evidence="2" id="KW-1185">Reference proteome</keyword>
<dbReference type="Proteomes" id="UP001321804">
    <property type="component" value="Chromosome"/>
</dbReference>
<evidence type="ECO:0000313" key="1">
    <source>
        <dbReference type="EMBL" id="BDR55938.1"/>
    </source>
</evidence>
<dbReference type="RefSeq" id="WP_317697704.1">
    <property type="nucleotide sequence ID" value="NZ_AP026801.1"/>
</dbReference>
<dbReference type="KEGG" id="xak:KIMC2_05000"/>
<protein>
    <submittedName>
        <fullName evidence="1">Uncharacterized protein</fullName>
    </submittedName>
</protein>
<dbReference type="AlphaFoldDB" id="A0AAU9DQR2"/>
<evidence type="ECO:0000313" key="2">
    <source>
        <dbReference type="Proteomes" id="UP001321804"/>
    </source>
</evidence>
<accession>A0AAU9DQR2</accession>